<evidence type="ECO:0000313" key="1">
    <source>
        <dbReference type="EMBL" id="MDN5216240.1"/>
    </source>
</evidence>
<reference evidence="1" key="1">
    <citation type="submission" date="2023-06" db="EMBL/GenBank/DDBJ databases">
        <title>Genomic of Agaribacillus aureum.</title>
        <authorList>
            <person name="Wang G."/>
        </authorList>
    </citation>
    <scope>NUCLEOTIDE SEQUENCE</scope>
    <source>
        <strain evidence="1">BMA12</strain>
    </source>
</reference>
<name>A0ABT8LEN4_9BACT</name>
<accession>A0ABT8LEN4</accession>
<comment type="caution">
    <text evidence="1">The sequence shown here is derived from an EMBL/GenBank/DDBJ whole genome shotgun (WGS) entry which is preliminary data.</text>
</comment>
<evidence type="ECO:0000313" key="2">
    <source>
        <dbReference type="Proteomes" id="UP001172083"/>
    </source>
</evidence>
<proteinExistence type="predicted"/>
<evidence type="ECO:0008006" key="3">
    <source>
        <dbReference type="Google" id="ProtNLM"/>
    </source>
</evidence>
<protein>
    <recommendedName>
        <fullName evidence="3">Outer membrane protein beta-barrel domain-containing protein</fullName>
    </recommendedName>
</protein>
<dbReference type="RefSeq" id="WP_346761577.1">
    <property type="nucleotide sequence ID" value="NZ_JAUJEB010000008.1"/>
</dbReference>
<gene>
    <name evidence="1" type="ORF">QQ020_29500</name>
</gene>
<dbReference type="Proteomes" id="UP001172083">
    <property type="component" value="Unassembled WGS sequence"/>
</dbReference>
<sequence length="143" mass="15770">MSKIITLVCVVSTVLAYPSLGQRSGKFLLSGYADLYKTDVQEVGKKAQIGLELNHFVNNNFTLSGGIDFWTGRGNPVTLGARYYVAKRVFARTRAILKKNSDVSFGVGFYKPINNYLLIEGIADFYTLEGNAGLRAGIVYILF</sequence>
<keyword evidence="2" id="KW-1185">Reference proteome</keyword>
<dbReference type="EMBL" id="JAUJEB010000008">
    <property type="protein sequence ID" value="MDN5216240.1"/>
    <property type="molecule type" value="Genomic_DNA"/>
</dbReference>
<organism evidence="1 2">
    <name type="scientific">Agaribacillus aureus</name>
    <dbReference type="NCBI Taxonomy" id="3051825"/>
    <lineage>
        <taxon>Bacteria</taxon>
        <taxon>Pseudomonadati</taxon>
        <taxon>Bacteroidota</taxon>
        <taxon>Cytophagia</taxon>
        <taxon>Cytophagales</taxon>
        <taxon>Splendidivirgaceae</taxon>
        <taxon>Agaribacillus</taxon>
    </lineage>
</organism>